<reference evidence="3 4" key="1">
    <citation type="submission" date="2021-01" db="EMBL/GenBank/DDBJ databases">
        <title>Whole genome shotgun sequence of Actinoplanes humidus NBRC 14915.</title>
        <authorList>
            <person name="Komaki H."/>
            <person name="Tamura T."/>
        </authorList>
    </citation>
    <scope>NUCLEOTIDE SEQUENCE [LARGE SCALE GENOMIC DNA]</scope>
    <source>
        <strain evidence="3 4">NBRC 14915</strain>
    </source>
</reference>
<dbReference type="EMBL" id="BOMN01000015">
    <property type="protein sequence ID" value="GIE18182.1"/>
    <property type="molecule type" value="Genomic_DNA"/>
</dbReference>
<dbReference type="RefSeq" id="WP_203835454.1">
    <property type="nucleotide sequence ID" value="NZ_BAAATV010000004.1"/>
</dbReference>
<keyword evidence="4" id="KW-1185">Reference proteome</keyword>
<name>A0ABQ3ZI08_9ACTN</name>
<comment type="caution">
    <text evidence="3">The sequence shown here is derived from an EMBL/GenBank/DDBJ whole genome shotgun (WGS) entry which is preliminary data.</text>
</comment>
<dbReference type="Proteomes" id="UP000603200">
    <property type="component" value="Unassembled WGS sequence"/>
</dbReference>
<evidence type="ECO:0000313" key="4">
    <source>
        <dbReference type="Proteomes" id="UP000603200"/>
    </source>
</evidence>
<organism evidence="3 4">
    <name type="scientific">Winogradskya humida</name>
    <dbReference type="NCBI Taxonomy" id="113566"/>
    <lineage>
        <taxon>Bacteria</taxon>
        <taxon>Bacillati</taxon>
        <taxon>Actinomycetota</taxon>
        <taxon>Actinomycetes</taxon>
        <taxon>Micromonosporales</taxon>
        <taxon>Micromonosporaceae</taxon>
        <taxon>Winogradskya</taxon>
    </lineage>
</organism>
<accession>A0ABQ3ZI08</accession>
<evidence type="ECO:0000256" key="1">
    <source>
        <dbReference type="SAM" id="MobiDB-lite"/>
    </source>
</evidence>
<sequence>MTAPVRRKVAALDHWHQATAVRQEWLEVGLATEPSDRPAAEAVISRLYGSHGRPRPQFLWADSPKQAFAHVTGVPGHHDLRRWLQPKEPPGRPPIAVDIAAGWSAMMAALDDAADHPDLDAPRRSKPDRASKTDGASKTDSAPKTDRAPKTGRDWPDLPPEQALQAGVPLRVVLRRGVRESLWQSLIAEIAVPVRAALGRPDHVPVCWYGQQDASWLAYYDTLRRLGLATYPPRAATRLDDWATLARSTGWWWPGEDICVLTERPAQHSPAVTYRDGWSPR</sequence>
<feature type="region of interest" description="Disordered" evidence="1">
    <location>
        <begin position="115"/>
        <end position="161"/>
    </location>
</feature>
<evidence type="ECO:0000259" key="2">
    <source>
        <dbReference type="Pfam" id="PF20530"/>
    </source>
</evidence>
<feature type="compositionally biased region" description="Basic and acidic residues" evidence="1">
    <location>
        <begin position="115"/>
        <end position="156"/>
    </location>
</feature>
<protein>
    <recommendedName>
        <fullName evidence="2">DUF6745 domain-containing protein</fullName>
    </recommendedName>
</protein>
<proteinExistence type="predicted"/>
<dbReference type="Pfam" id="PF20530">
    <property type="entry name" value="DUF6745"/>
    <property type="match status" value="1"/>
</dbReference>
<gene>
    <name evidence="3" type="ORF">Ahu01nite_012840</name>
</gene>
<feature type="domain" description="DUF6745" evidence="2">
    <location>
        <begin position="209"/>
        <end position="267"/>
    </location>
</feature>
<dbReference type="InterPro" id="IPR046633">
    <property type="entry name" value="DUF6745"/>
</dbReference>
<evidence type="ECO:0000313" key="3">
    <source>
        <dbReference type="EMBL" id="GIE18182.1"/>
    </source>
</evidence>